<feature type="domain" description="FAD-binding PCMH-type" evidence="3">
    <location>
        <begin position="1"/>
        <end position="222"/>
    </location>
</feature>
<evidence type="ECO:0000256" key="1">
    <source>
        <dbReference type="ARBA" id="ARBA00022827"/>
    </source>
</evidence>
<sequence length="353" mass="36905">MNRFEYIRPASVAEAAAEVVRPGSALLAAGTNLLDLMKADVMRPTRLIDITHLPDLDQIETMSDGSVRIGAMVRNADLAFDDGFAATFPAVAEALLSGASPQLRNAATVGGNLLQRTRCRYFYDTASACNKREPGAGCDAIGGENRGHAILGWSEHCIATHPSDFCVALAAFGATVEIESANDWRCVPLTDFHRLPGDNPARESVLEPGELIVAVRLPAEAAAFAGHARYLKVRERTSYAFALVSAAAGLDLADDGTIRAARIALGGVAPKPWRAQAAEAALVGGRPSPELFAEAGAIALADARPSGDNAFKIELGRRVVARVLTHAAAGTPETMPALPASPFAPVTGGPAHV</sequence>
<feature type="region of interest" description="Disordered" evidence="2">
    <location>
        <begin position="334"/>
        <end position="353"/>
    </location>
</feature>
<dbReference type="InterPro" id="IPR051312">
    <property type="entry name" value="Diverse_Substr_Oxidored"/>
</dbReference>
<name>A0A084IL64_SALHC</name>
<dbReference type="InterPro" id="IPR002346">
    <property type="entry name" value="Mopterin_DH_FAD-bd"/>
</dbReference>
<dbReference type="InterPro" id="IPR016166">
    <property type="entry name" value="FAD-bd_PCMH"/>
</dbReference>
<dbReference type="PANTHER" id="PTHR42659:SF9">
    <property type="entry name" value="XANTHINE DEHYDROGENASE FAD-BINDING SUBUNIT XDHB-RELATED"/>
    <property type="match status" value="1"/>
</dbReference>
<dbReference type="GO" id="GO:0071949">
    <property type="term" value="F:FAD binding"/>
    <property type="evidence" value="ECO:0007669"/>
    <property type="project" value="InterPro"/>
</dbReference>
<comment type="caution">
    <text evidence="4">The sequence shown here is derived from an EMBL/GenBank/DDBJ whole genome shotgun (WGS) entry which is preliminary data.</text>
</comment>
<dbReference type="Pfam" id="PF03450">
    <property type="entry name" value="CO_deh_flav_C"/>
    <property type="match status" value="1"/>
</dbReference>
<dbReference type="SUPFAM" id="SSF56176">
    <property type="entry name" value="FAD-binding/transporter-associated domain-like"/>
    <property type="match status" value="1"/>
</dbReference>
<dbReference type="RefSeq" id="WP_037337174.1">
    <property type="nucleotide sequence ID" value="NZ_APNK01000012.1"/>
</dbReference>
<protein>
    <submittedName>
        <fullName evidence="4">Putative xanthine dehydrogenase</fullName>
    </submittedName>
</protein>
<dbReference type="GO" id="GO:0016491">
    <property type="term" value="F:oxidoreductase activity"/>
    <property type="evidence" value="ECO:0007669"/>
    <property type="project" value="InterPro"/>
</dbReference>
<dbReference type="EMBL" id="APNK01000012">
    <property type="protein sequence ID" value="KEZ77448.1"/>
    <property type="molecule type" value="Genomic_DNA"/>
</dbReference>
<dbReference type="PANTHER" id="PTHR42659">
    <property type="entry name" value="XANTHINE DEHYDROGENASE SUBUNIT C-RELATED"/>
    <property type="match status" value="1"/>
</dbReference>
<evidence type="ECO:0000313" key="4">
    <source>
        <dbReference type="EMBL" id="KEZ77448.1"/>
    </source>
</evidence>
<dbReference type="SMART" id="SM01092">
    <property type="entry name" value="CO_deh_flav_C"/>
    <property type="match status" value="1"/>
</dbReference>
<reference evidence="4 5" key="1">
    <citation type="submission" date="2013-03" db="EMBL/GenBank/DDBJ databases">
        <title>Salinisphaera hydrothermalis C41B8 Genome Sequencing.</title>
        <authorList>
            <person name="Li C."/>
            <person name="Lai Q."/>
            <person name="Shao Z."/>
        </authorList>
    </citation>
    <scope>NUCLEOTIDE SEQUENCE [LARGE SCALE GENOMIC DNA]</scope>
    <source>
        <strain evidence="4 5">C41B8</strain>
    </source>
</reference>
<dbReference type="InterPro" id="IPR036683">
    <property type="entry name" value="CO_DH_flav_C_dom_sf"/>
</dbReference>
<dbReference type="InterPro" id="IPR016167">
    <property type="entry name" value="FAD-bd_PCMH_sub1"/>
</dbReference>
<dbReference type="STRING" id="1304275.C41B8_09616"/>
<dbReference type="InterPro" id="IPR036318">
    <property type="entry name" value="FAD-bd_PCMH-like_sf"/>
</dbReference>
<dbReference type="OrthoDB" id="9814706at2"/>
<dbReference type="Gene3D" id="3.30.390.50">
    <property type="entry name" value="CO dehydrogenase flavoprotein, C-terminal domain"/>
    <property type="match status" value="1"/>
</dbReference>
<dbReference type="SUPFAM" id="SSF55447">
    <property type="entry name" value="CO dehydrogenase flavoprotein C-terminal domain-like"/>
    <property type="match status" value="1"/>
</dbReference>
<evidence type="ECO:0000259" key="3">
    <source>
        <dbReference type="PROSITE" id="PS51387"/>
    </source>
</evidence>
<keyword evidence="5" id="KW-1185">Reference proteome</keyword>
<dbReference type="AlphaFoldDB" id="A0A084IL64"/>
<dbReference type="PROSITE" id="PS51387">
    <property type="entry name" value="FAD_PCMH"/>
    <property type="match status" value="1"/>
</dbReference>
<dbReference type="eggNOG" id="COG1319">
    <property type="taxonomic scope" value="Bacteria"/>
</dbReference>
<keyword evidence="1" id="KW-0274">FAD</keyword>
<dbReference type="InterPro" id="IPR005107">
    <property type="entry name" value="CO_DH_flav_C"/>
</dbReference>
<accession>A0A084IL64</accession>
<dbReference type="Gene3D" id="3.30.43.10">
    <property type="entry name" value="Uridine Diphospho-n-acetylenolpyruvylglucosamine Reductase, domain 2"/>
    <property type="match status" value="1"/>
</dbReference>
<proteinExistence type="predicted"/>
<keyword evidence="1" id="KW-0285">Flavoprotein</keyword>
<dbReference type="Proteomes" id="UP000028302">
    <property type="component" value="Unassembled WGS sequence"/>
</dbReference>
<dbReference type="Pfam" id="PF00941">
    <property type="entry name" value="FAD_binding_5"/>
    <property type="match status" value="1"/>
</dbReference>
<evidence type="ECO:0000313" key="5">
    <source>
        <dbReference type="Proteomes" id="UP000028302"/>
    </source>
</evidence>
<dbReference type="InterPro" id="IPR016169">
    <property type="entry name" value="FAD-bd_PCMH_sub2"/>
</dbReference>
<dbReference type="Gene3D" id="3.30.465.10">
    <property type="match status" value="2"/>
</dbReference>
<gene>
    <name evidence="4" type="ORF">C41B8_09616</name>
</gene>
<dbReference type="PATRIC" id="fig|1304275.5.peg.1959"/>
<evidence type="ECO:0000256" key="2">
    <source>
        <dbReference type="SAM" id="MobiDB-lite"/>
    </source>
</evidence>
<organism evidence="4 5">
    <name type="scientific">Salinisphaera hydrothermalis (strain C41B8)</name>
    <dbReference type="NCBI Taxonomy" id="1304275"/>
    <lineage>
        <taxon>Bacteria</taxon>
        <taxon>Pseudomonadati</taxon>
        <taxon>Pseudomonadota</taxon>
        <taxon>Gammaproteobacteria</taxon>
        <taxon>Salinisphaerales</taxon>
        <taxon>Salinisphaeraceae</taxon>
        <taxon>Salinisphaera</taxon>
    </lineage>
</organism>